<dbReference type="Proteomes" id="UP001056120">
    <property type="component" value="Linkage Group LG26"/>
</dbReference>
<reference evidence="2" key="1">
    <citation type="journal article" date="2022" name="Mol. Ecol. Resour.">
        <title>The genomes of chicory, endive, great burdock and yacon provide insights into Asteraceae palaeo-polyploidization history and plant inulin production.</title>
        <authorList>
            <person name="Fan W."/>
            <person name="Wang S."/>
            <person name="Wang H."/>
            <person name="Wang A."/>
            <person name="Jiang F."/>
            <person name="Liu H."/>
            <person name="Zhao H."/>
            <person name="Xu D."/>
            <person name="Zhang Y."/>
        </authorList>
    </citation>
    <scope>NUCLEOTIDE SEQUENCE [LARGE SCALE GENOMIC DNA]</scope>
    <source>
        <strain evidence="2">cv. Yunnan</strain>
    </source>
</reference>
<evidence type="ECO:0000313" key="1">
    <source>
        <dbReference type="EMBL" id="KAI3696385.1"/>
    </source>
</evidence>
<sequence>MLWIHSPLQLWAKSCFLISIQLTIKDLINNQIHSYIIIFLLLGIVTHIKPRLKILITRQRNKKNLDSIYEFLQIINSGFSQT</sequence>
<proteinExistence type="predicted"/>
<accession>A0ACB8ZJT4</accession>
<reference evidence="1 2" key="2">
    <citation type="journal article" date="2022" name="Mol. Ecol. Resour.">
        <title>The genomes of chicory, endive, great burdock and yacon provide insights into Asteraceae paleo-polyploidization history and plant inulin production.</title>
        <authorList>
            <person name="Fan W."/>
            <person name="Wang S."/>
            <person name="Wang H."/>
            <person name="Wang A."/>
            <person name="Jiang F."/>
            <person name="Liu H."/>
            <person name="Zhao H."/>
            <person name="Xu D."/>
            <person name="Zhang Y."/>
        </authorList>
    </citation>
    <scope>NUCLEOTIDE SEQUENCE [LARGE SCALE GENOMIC DNA]</scope>
    <source>
        <strain evidence="2">cv. Yunnan</strain>
        <tissue evidence="1">Leaves</tissue>
    </source>
</reference>
<comment type="caution">
    <text evidence="1">The sequence shown here is derived from an EMBL/GenBank/DDBJ whole genome shotgun (WGS) entry which is preliminary data.</text>
</comment>
<name>A0ACB8ZJT4_9ASTR</name>
<organism evidence="1 2">
    <name type="scientific">Smallanthus sonchifolius</name>
    <dbReference type="NCBI Taxonomy" id="185202"/>
    <lineage>
        <taxon>Eukaryota</taxon>
        <taxon>Viridiplantae</taxon>
        <taxon>Streptophyta</taxon>
        <taxon>Embryophyta</taxon>
        <taxon>Tracheophyta</taxon>
        <taxon>Spermatophyta</taxon>
        <taxon>Magnoliopsida</taxon>
        <taxon>eudicotyledons</taxon>
        <taxon>Gunneridae</taxon>
        <taxon>Pentapetalae</taxon>
        <taxon>asterids</taxon>
        <taxon>campanulids</taxon>
        <taxon>Asterales</taxon>
        <taxon>Asteraceae</taxon>
        <taxon>Asteroideae</taxon>
        <taxon>Heliantheae alliance</taxon>
        <taxon>Millerieae</taxon>
        <taxon>Smallanthus</taxon>
    </lineage>
</organism>
<keyword evidence="2" id="KW-1185">Reference proteome</keyword>
<gene>
    <name evidence="1" type="ORF">L1987_79399</name>
</gene>
<dbReference type="EMBL" id="CM042043">
    <property type="protein sequence ID" value="KAI3696385.1"/>
    <property type="molecule type" value="Genomic_DNA"/>
</dbReference>
<protein>
    <submittedName>
        <fullName evidence="1">Uncharacterized protein</fullName>
    </submittedName>
</protein>
<evidence type="ECO:0000313" key="2">
    <source>
        <dbReference type="Proteomes" id="UP001056120"/>
    </source>
</evidence>